<reference evidence="2" key="1">
    <citation type="submission" date="2022-11" db="UniProtKB">
        <authorList>
            <consortium name="WormBaseParasite"/>
        </authorList>
    </citation>
    <scope>IDENTIFICATION</scope>
</reference>
<dbReference type="WBParaSite" id="nRc.2.0.1.t12291-RA">
    <property type="protein sequence ID" value="nRc.2.0.1.t12291-RA"/>
    <property type="gene ID" value="nRc.2.0.1.g12291"/>
</dbReference>
<keyword evidence="1" id="KW-1185">Reference proteome</keyword>
<organism evidence="1 2">
    <name type="scientific">Romanomermis culicivorax</name>
    <name type="common">Nematode worm</name>
    <dbReference type="NCBI Taxonomy" id="13658"/>
    <lineage>
        <taxon>Eukaryota</taxon>
        <taxon>Metazoa</taxon>
        <taxon>Ecdysozoa</taxon>
        <taxon>Nematoda</taxon>
        <taxon>Enoplea</taxon>
        <taxon>Dorylaimia</taxon>
        <taxon>Mermithida</taxon>
        <taxon>Mermithoidea</taxon>
        <taxon>Mermithidae</taxon>
        <taxon>Romanomermis</taxon>
    </lineage>
</organism>
<proteinExistence type="predicted"/>
<evidence type="ECO:0000313" key="1">
    <source>
        <dbReference type="Proteomes" id="UP000887565"/>
    </source>
</evidence>
<evidence type="ECO:0000313" key="2">
    <source>
        <dbReference type="WBParaSite" id="nRc.2.0.1.t12291-RA"/>
    </source>
</evidence>
<protein>
    <submittedName>
        <fullName evidence="2">Secreted protein</fullName>
    </submittedName>
</protein>
<dbReference type="AlphaFoldDB" id="A0A915IGA2"/>
<dbReference type="Proteomes" id="UP000887565">
    <property type="component" value="Unplaced"/>
</dbReference>
<name>A0A915IGA2_ROMCU</name>
<accession>A0A915IGA2</accession>
<sequence length="82" mass="9307">MGNVFLALLSTCGHQFSCRFVIAAPENPRLVKLESLLHEALFICLSNVHNQVILHHLNDLLRPIEILSLKLQKKNLHPFDAL</sequence>